<dbReference type="Proteomes" id="UP000567922">
    <property type="component" value="Unassembled WGS sequence"/>
</dbReference>
<dbReference type="InterPro" id="IPR013328">
    <property type="entry name" value="6PGD_dom2"/>
</dbReference>
<feature type="active site" evidence="5">
    <location>
        <position position="170"/>
    </location>
</feature>
<accession>A0A839RK94</accession>
<dbReference type="GO" id="GO:0008442">
    <property type="term" value="F:3-hydroxyisobutyrate dehydrogenase activity"/>
    <property type="evidence" value="ECO:0007669"/>
    <property type="project" value="UniProtKB-EC"/>
</dbReference>
<dbReference type="SUPFAM" id="SSF51735">
    <property type="entry name" value="NAD(P)-binding Rossmann-fold domains"/>
    <property type="match status" value="1"/>
</dbReference>
<dbReference type="NCBIfam" id="TIGR01692">
    <property type="entry name" value="HIBADH"/>
    <property type="match status" value="1"/>
</dbReference>
<evidence type="ECO:0000256" key="6">
    <source>
        <dbReference type="RuleBase" id="RU910714"/>
    </source>
</evidence>
<dbReference type="PROSITE" id="PS00895">
    <property type="entry name" value="3_HYDROXYISOBUT_DH"/>
    <property type="match status" value="1"/>
</dbReference>
<evidence type="ECO:0000256" key="1">
    <source>
        <dbReference type="ARBA" id="ARBA00009080"/>
    </source>
</evidence>
<comment type="pathway">
    <text evidence="6">Amino-acid degradation; L-valine degradation.</text>
</comment>
<dbReference type="PANTHER" id="PTHR22981">
    <property type="entry name" value="3-HYDROXYISOBUTYRATE DEHYDROGENASE-RELATED"/>
    <property type="match status" value="1"/>
</dbReference>
<evidence type="ECO:0000256" key="4">
    <source>
        <dbReference type="ARBA" id="ARBA00023027"/>
    </source>
</evidence>
<evidence type="ECO:0000259" key="7">
    <source>
        <dbReference type="Pfam" id="PF03446"/>
    </source>
</evidence>
<proteinExistence type="inferred from homology"/>
<feature type="domain" description="3-hydroxyisobutyrate dehydrogenase-like NAD-binding" evidence="8">
    <location>
        <begin position="164"/>
        <end position="288"/>
    </location>
</feature>
<dbReference type="Pfam" id="PF14833">
    <property type="entry name" value="NAD_binding_11"/>
    <property type="match status" value="1"/>
</dbReference>
<dbReference type="EMBL" id="JACHWS010000001">
    <property type="protein sequence ID" value="MBB3036648.1"/>
    <property type="molecule type" value="Genomic_DNA"/>
</dbReference>
<dbReference type="AlphaFoldDB" id="A0A839RK94"/>
<keyword evidence="4 6" id="KW-0520">NAD</keyword>
<dbReference type="PANTHER" id="PTHR22981:SF7">
    <property type="entry name" value="3-HYDROXYISOBUTYRATE DEHYDROGENASE, MITOCHONDRIAL"/>
    <property type="match status" value="1"/>
</dbReference>
<dbReference type="UniPathway" id="UPA00362"/>
<dbReference type="InterPro" id="IPR006115">
    <property type="entry name" value="6PGDH_NADP-bd"/>
</dbReference>
<evidence type="ECO:0000313" key="9">
    <source>
        <dbReference type="EMBL" id="MBB3036648.1"/>
    </source>
</evidence>
<organism evidence="9 10">
    <name type="scientific">Hoyosella altamirensis</name>
    <dbReference type="NCBI Taxonomy" id="616997"/>
    <lineage>
        <taxon>Bacteria</taxon>
        <taxon>Bacillati</taxon>
        <taxon>Actinomycetota</taxon>
        <taxon>Actinomycetes</taxon>
        <taxon>Mycobacteriales</taxon>
        <taxon>Hoyosellaceae</taxon>
        <taxon>Hoyosella</taxon>
    </lineage>
</organism>
<comment type="caution">
    <text evidence="9">The sequence shown here is derived from an EMBL/GenBank/DDBJ whole genome shotgun (WGS) entry which is preliminary data.</text>
</comment>
<evidence type="ECO:0000259" key="8">
    <source>
        <dbReference type="Pfam" id="PF14833"/>
    </source>
</evidence>
<evidence type="ECO:0000256" key="5">
    <source>
        <dbReference type="PIRSR" id="PIRSR000103-1"/>
    </source>
</evidence>
<comment type="catalytic activity">
    <reaction evidence="6">
        <text>3-hydroxy-2-methylpropanoate + NAD(+) = 2-methyl-3-oxopropanoate + NADH + H(+)</text>
        <dbReference type="Rhea" id="RHEA:17681"/>
        <dbReference type="ChEBI" id="CHEBI:11805"/>
        <dbReference type="ChEBI" id="CHEBI:15378"/>
        <dbReference type="ChEBI" id="CHEBI:57540"/>
        <dbReference type="ChEBI" id="CHEBI:57700"/>
        <dbReference type="ChEBI" id="CHEBI:57945"/>
        <dbReference type="EC" id="1.1.1.31"/>
    </reaction>
</comment>
<dbReference type="OrthoDB" id="3185659at2"/>
<dbReference type="GO" id="GO:0006574">
    <property type="term" value="P:L-valine catabolic process"/>
    <property type="evidence" value="ECO:0007669"/>
    <property type="project" value="UniProtKB-UniPathway"/>
</dbReference>
<dbReference type="InterPro" id="IPR029154">
    <property type="entry name" value="HIBADH-like_NADP-bd"/>
</dbReference>
<dbReference type="Pfam" id="PF03446">
    <property type="entry name" value="NAD_binding_2"/>
    <property type="match status" value="1"/>
</dbReference>
<protein>
    <recommendedName>
        <fullName evidence="6">3-hydroxyisobutyrate dehydrogenase</fullName>
        <shortName evidence="6">HIBADH</shortName>
        <ecNumber evidence="6">1.1.1.31</ecNumber>
    </recommendedName>
</protein>
<dbReference type="PIRSF" id="PIRSF000103">
    <property type="entry name" value="HIBADH"/>
    <property type="match status" value="1"/>
</dbReference>
<reference evidence="9 10" key="1">
    <citation type="submission" date="2020-08" db="EMBL/GenBank/DDBJ databases">
        <title>Sequencing the genomes of 1000 actinobacteria strains.</title>
        <authorList>
            <person name="Klenk H.-P."/>
        </authorList>
    </citation>
    <scope>NUCLEOTIDE SEQUENCE [LARGE SCALE GENOMIC DNA]</scope>
    <source>
        <strain evidence="9 10">DSM 45258</strain>
    </source>
</reference>
<dbReference type="RefSeq" id="WP_064440937.1">
    <property type="nucleotide sequence ID" value="NZ_BDDI01000010.1"/>
</dbReference>
<evidence type="ECO:0000313" key="10">
    <source>
        <dbReference type="Proteomes" id="UP000567922"/>
    </source>
</evidence>
<dbReference type="InterPro" id="IPR011548">
    <property type="entry name" value="HIBADH"/>
</dbReference>
<keyword evidence="2 6" id="KW-0101">Branched-chain amino acid catabolism</keyword>
<keyword evidence="3 6" id="KW-0560">Oxidoreductase</keyword>
<dbReference type="Gene3D" id="1.10.1040.10">
    <property type="entry name" value="N-(1-d-carboxylethyl)-l-norvaline Dehydrogenase, domain 2"/>
    <property type="match status" value="1"/>
</dbReference>
<dbReference type="InterPro" id="IPR002204">
    <property type="entry name" value="3-OH-isobutyrate_DH-rel_CS"/>
</dbReference>
<dbReference type="InterPro" id="IPR015815">
    <property type="entry name" value="HIBADH-related"/>
</dbReference>
<dbReference type="GO" id="GO:0051287">
    <property type="term" value="F:NAD binding"/>
    <property type="evidence" value="ECO:0007669"/>
    <property type="project" value="InterPro"/>
</dbReference>
<dbReference type="InterPro" id="IPR036291">
    <property type="entry name" value="NAD(P)-bd_dom_sf"/>
</dbReference>
<evidence type="ECO:0000256" key="2">
    <source>
        <dbReference type="ARBA" id="ARBA00022456"/>
    </source>
</evidence>
<comment type="similarity">
    <text evidence="1 6">Belongs to the HIBADH-related family.</text>
</comment>
<dbReference type="InterPro" id="IPR008927">
    <property type="entry name" value="6-PGluconate_DH-like_C_sf"/>
</dbReference>
<keyword evidence="10" id="KW-1185">Reference proteome</keyword>
<name>A0A839RK94_9ACTN</name>
<dbReference type="EC" id="1.1.1.31" evidence="6"/>
<dbReference type="SUPFAM" id="SSF48179">
    <property type="entry name" value="6-phosphogluconate dehydrogenase C-terminal domain-like"/>
    <property type="match status" value="1"/>
</dbReference>
<sequence length="298" mass="30095">MSTPVVGFIGLGHMGGPMAANLVKAGYTVIGFDVVPAAIEAATASGVQMAASASEAVKEAPIVITMLPSGRHVHSVLDEVLGAAAPSTLFLECSTIDVDDAKAAHAKAKAAGHRCVDAPVSGGVGGATAGTLTFMVGGPADDVAAAHPLLDVMGKRIVHCGDAGAGQAAKICNNMILGISMIGISEAFVLGEKLGLTNEALFEVAANASGQCWALTSYCPVPGPVPASPANNNYEPGFAVELMSKDLGLAANALRNAGVAGELGLHASEIYERYLEEGGKGRDFSAIVTDIRRRSSEG</sequence>
<dbReference type="Gene3D" id="3.40.50.720">
    <property type="entry name" value="NAD(P)-binding Rossmann-like Domain"/>
    <property type="match status" value="1"/>
</dbReference>
<feature type="domain" description="6-phosphogluconate dehydrogenase NADP-binding" evidence="7">
    <location>
        <begin position="6"/>
        <end position="161"/>
    </location>
</feature>
<dbReference type="GO" id="GO:0050661">
    <property type="term" value="F:NADP binding"/>
    <property type="evidence" value="ECO:0007669"/>
    <property type="project" value="InterPro"/>
</dbReference>
<evidence type="ECO:0000256" key="3">
    <source>
        <dbReference type="ARBA" id="ARBA00023002"/>
    </source>
</evidence>
<gene>
    <name evidence="9" type="ORF">FHU29_001082</name>
</gene>
<dbReference type="FunFam" id="1.10.1040.10:FF:000006">
    <property type="entry name" value="3-hydroxyisobutyrate dehydrogenase"/>
    <property type="match status" value="1"/>
</dbReference>